<gene>
    <name evidence="3" type="ORF">HJC23_008030</name>
</gene>
<feature type="region of interest" description="Disordered" evidence="1">
    <location>
        <begin position="9"/>
        <end position="28"/>
    </location>
</feature>
<evidence type="ECO:0000256" key="1">
    <source>
        <dbReference type="SAM" id="MobiDB-lite"/>
    </source>
</evidence>
<dbReference type="AlphaFoldDB" id="A0ABD3Q289"/>
<protein>
    <recommendedName>
        <fullName evidence="2">Mitochondrial splicing suppressor 51-like C-terminal domain-containing protein</fullName>
    </recommendedName>
</protein>
<feature type="compositionally biased region" description="Acidic residues" evidence="1">
    <location>
        <begin position="205"/>
        <end position="217"/>
    </location>
</feature>
<feature type="domain" description="Mitochondrial splicing suppressor 51-like C-terminal" evidence="2">
    <location>
        <begin position="457"/>
        <end position="641"/>
    </location>
</feature>
<evidence type="ECO:0000259" key="2">
    <source>
        <dbReference type="Pfam" id="PF20179"/>
    </source>
</evidence>
<name>A0ABD3Q289_9STRA</name>
<dbReference type="PANTHER" id="PTHR47570:SF1">
    <property type="entry name" value="ZINC ION BINDING PROTEIN"/>
    <property type="match status" value="1"/>
</dbReference>
<accession>A0ABD3Q289</accession>
<dbReference type="Pfam" id="PF20179">
    <property type="entry name" value="MSS51_C"/>
    <property type="match status" value="1"/>
</dbReference>
<organism evidence="3 4">
    <name type="scientific">Cyclotella cryptica</name>
    <dbReference type="NCBI Taxonomy" id="29204"/>
    <lineage>
        <taxon>Eukaryota</taxon>
        <taxon>Sar</taxon>
        <taxon>Stramenopiles</taxon>
        <taxon>Ochrophyta</taxon>
        <taxon>Bacillariophyta</taxon>
        <taxon>Coscinodiscophyceae</taxon>
        <taxon>Thalassiosirophycidae</taxon>
        <taxon>Stephanodiscales</taxon>
        <taxon>Stephanodiscaceae</taxon>
        <taxon>Cyclotella</taxon>
    </lineage>
</organism>
<keyword evidence="4" id="KW-1185">Reference proteome</keyword>
<comment type="caution">
    <text evidence="3">The sequence shown here is derived from an EMBL/GenBank/DDBJ whole genome shotgun (WGS) entry which is preliminary data.</text>
</comment>
<evidence type="ECO:0000313" key="3">
    <source>
        <dbReference type="EMBL" id="KAL3794574.1"/>
    </source>
</evidence>
<dbReference type="EMBL" id="JABMIG020000079">
    <property type="protein sequence ID" value="KAL3794574.1"/>
    <property type="molecule type" value="Genomic_DNA"/>
</dbReference>
<feature type="region of interest" description="Disordered" evidence="1">
    <location>
        <begin position="204"/>
        <end position="250"/>
    </location>
</feature>
<dbReference type="Proteomes" id="UP001516023">
    <property type="component" value="Unassembled WGS sequence"/>
</dbReference>
<reference evidence="3 4" key="1">
    <citation type="journal article" date="2020" name="G3 (Bethesda)">
        <title>Improved Reference Genome for Cyclotella cryptica CCMP332, a Model for Cell Wall Morphogenesis, Salinity Adaptation, and Lipid Production in Diatoms (Bacillariophyta).</title>
        <authorList>
            <person name="Roberts W.R."/>
            <person name="Downey K.M."/>
            <person name="Ruck E.C."/>
            <person name="Traller J.C."/>
            <person name="Alverson A.J."/>
        </authorList>
    </citation>
    <scope>NUCLEOTIDE SEQUENCE [LARGE SCALE GENOMIC DNA]</scope>
    <source>
        <strain evidence="3 4">CCMP332</strain>
    </source>
</reference>
<dbReference type="InterPro" id="IPR046824">
    <property type="entry name" value="Mss51-like_C"/>
</dbReference>
<proteinExistence type="predicted"/>
<sequence>MVLIVKIPADASQPPTQQTIPPPSTTTTNLQRGDLLPTHLQQNIYPTQPIHVDTTVLLRHYDEPTIPGLYAYTISRLSFPSLTDDDDDDDAVPNLRATRLAMACGLHSQRFTGDVYLSRLGYTSSGLENIDVSLADIEMALYSPDLRIKHFKEIMWSSRGGEEECANAVVVVTVPEWLCAASQRNYHDGASMMALAVAMTRRETIEDDDDDKEEEDSLSSSPSDSNSERDVAPEKSNPIPNATRVVRAAEDSPTIPELPKHVTLCLYCRRPASTLCTGCQGAYFCDEPRRCKIDGWSHECLCPTWKLYVQHRQRLSHFEYFSGWQLPLLGEECYRSDDVYKTFLMEILHVIDDEEREDAATTPATSRPTITQTNASWWNTEIHGWNGGMGTSAQRIDLYQRTSFRDGLRLDDSWIPDETHVSPDDIQRAGIATNDENHRMPILSSWEDPVALLATFPLTVYYAIQHHGMVPIAVSQMLDRPMKVHVVGIEKELNFVDFFREVGFLLPEEVCVDMTWIVREDMFPDGAASGREERETVQSSTLLSLRLTSNLSLSVIAGTYGDSLDPNFDIVGGPPDMVIGLNAGLYAYESWRHVVSYLYRNPSVVGVFTDYNEHSGMNCASLGGGRARNSLEINPFRQPRAMPVNCMNLPQMSNGFMYVFNEQELE</sequence>
<dbReference type="PANTHER" id="PTHR47570">
    <property type="entry name" value="ZINC ION BINDING PROTEIN"/>
    <property type="match status" value="1"/>
</dbReference>
<evidence type="ECO:0000313" key="4">
    <source>
        <dbReference type="Proteomes" id="UP001516023"/>
    </source>
</evidence>